<dbReference type="AlphaFoldDB" id="A0A0D8ZPF1"/>
<feature type="domain" description="Glycosyltransferase subfamily 4-like N-terminal" evidence="3">
    <location>
        <begin position="24"/>
        <end position="193"/>
    </location>
</feature>
<dbReference type="InterPro" id="IPR028098">
    <property type="entry name" value="Glyco_trans_4-like_N"/>
</dbReference>
<keyword evidence="1" id="KW-1133">Transmembrane helix</keyword>
<dbReference type="PANTHER" id="PTHR45947">
    <property type="entry name" value="SULFOQUINOVOSYL TRANSFERASE SQD2"/>
    <property type="match status" value="1"/>
</dbReference>
<feature type="transmembrane region" description="Helical" evidence="1">
    <location>
        <begin position="80"/>
        <end position="103"/>
    </location>
</feature>
<keyword evidence="1" id="KW-0472">Membrane</keyword>
<dbReference type="Pfam" id="PF13439">
    <property type="entry name" value="Glyco_transf_4"/>
    <property type="match status" value="1"/>
</dbReference>
<feature type="domain" description="Glycosyl transferase family 1" evidence="2">
    <location>
        <begin position="211"/>
        <end position="385"/>
    </location>
</feature>
<keyword evidence="5" id="KW-1185">Reference proteome</keyword>
<dbReference type="PANTHER" id="PTHR45947:SF3">
    <property type="entry name" value="SULFOQUINOVOSYL TRANSFERASE SQD2"/>
    <property type="match status" value="1"/>
</dbReference>
<dbReference type="SUPFAM" id="SSF53756">
    <property type="entry name" value="UDP-Glycosyltransferase/glycogen phosphorylase"/>
    <property type="match status" value="1"/>
</dbReference>
<dbReference type="InterPro" id="IPR001296">
    <property type="entry name" value="Glyco_trans_1"/>
</dbReference>
<evidence type="ECO:0000313" key="4">
    <source>
        <dbReference type="EMBL" id="KJH70369.1"/>
    </source>
</evidence>
<accession>A0A0D8ZPF1</accession>
<keyword evidence="1" id="KW-0812">Transmembrane</keyword>
<proteinExistence type="predicted"/>
<dbReference type="Proteomes" id="UP000032452">
    <property type="component" value="Unassembled WGS sequence"/>
</dbReference>
<evidence type="ECO:0000256" key="1">
    <source>
        <dbReference type="SAM" id="Phobius"/>
    </source>
</evidence>
<dbReference type="Gene3D" id="3.40.50.2000">
    <property type="entry name" value="Glycogen Phosphorylase B"/>
    <property type="match status" value="2"/>
</dbReference>
<name>A0A0D8ZPF1_9CYAN</name>
<sequence>MGTHSKVTTPDILIVSRVFPPEPGGIQDYVYNRCLQDPQRAIALTASAPDTKNFDADQPFPIYRWFAPKFLHDFFARTGLWGGIIKQILYLIESWAIAIGLFFRYRYRYIEWFHGYDFPALLLLSYLLPIRYFIYLHGDDLLCSDRHPIIRALFTRTLQRAEGVICNSDFTCNYLKTRFQFTTPTYTINPTIRVEKFGGQTILDSAANLRAEVRKAHNIPDDAVVILSVGRLVRRKGFDRVIATLPQLLAQNLDVYYLICGRGAMESELKALVQQLGVEQRTIFAGYVPDDRLSSYYAACDLLAMPTFYDAEVKSIEGFGIVYLEAGFFGKPVIASRLGGVEDAVCHGENGLLVDPNSPTEFADSLLLLCQDKQLRTKLGRKGQEIASKQTPHRIIYQPLPL</sequence>
<gene>
    <name evidence="4" type="ORF">UH38_18810</name>
</gene>
<evidence type="ECO:0000259" key="3">
    <source>
        <dbReference type="Pfam" id="PF13439"/>
    </source>
</evidence>
<dbReference type="GO" id="GO:0016758">
    <property type="term" value="F:hexosyltransferase activity"/>
    <property type="evidence" value="ECO:0007669"/>
    <property type="project" value="TreeGrafter"/>
</dbReference>
<dbReference type="InterPro" id="IPR050194">
    <property type="entry name" value="Glycosyltransferase_grp1"/>
</dbReference>
<feature type="transmembrane region" description="Helical" evidence="1">
    <location>
        <begin position="115"/>
        <end position="134"/>
    </location>
</feature>
<protein>
    <submittedName>
        <fullName evidence="4">Glycosyl transferase family 1</fullName>
    </submittedName>
</protein>
<evidence type="ECO:0000259" key="2">
    <source>
        <dbReference type="Pfam" id="PF00534"/>
    </source>
</evidence>
<dbReference type="Pfam" id="PF00534">
    <property type="entry name" value="Glycos_transf_1"/>
    <property type="match status" value="1"/>
</dbReference>
<dbReference type="CDD" id="cd03801">
    <property type="entry name" value="GT4_PimA-like"/>
    <property type="match status" value="1"/>
</dbReference>
<reference evidence="4 5" key="1">
    <citation type="submission" date="2015-02" db="EMBL/GenBank/DDBJ databases">
        <title>Draft genome of a novel marine cyanobacterium (Chroococcales) isolated from South Atlantic Ocean.</title>
        <authorList>
            <person name="Rigonato J."/>
            <person name="Alvarenga D.O."/>
            <person name="Branco L.H."/>
            <person name="Varani A.M."/>
            <person name="Brandini F.P."/>
            <person name="Fiore M.F."/>
        </authorList>
    </citation>
    <scope>NUCLEOTIDE SEQUENCE [LARGE SCALE GENOMIC DNA]</scope>
    <source>
        <strain evidence="4 5">CENA595</strain>
    </source>
</reference>
<keyword evidence="4" id="KW-0808">Transferase</keyword>
<dbReference type="STRING" id="1618023.UH38_18810"/>
<organism evidence="4 5">
    <name type="scientific">Aliterella atlantica CENA595</name>
    <dbReference type="NCBI Taxonomy" id="1618023"/>
    <lineage>
        <taxon>Bacteria</taxon>
        <taxon>Bacillati</taxon>
        <taxon>Cyanobacteriota</taxon>
        <taxon>Cyanophyceae</taxon>
        <taxon>Chroococcidiopsidales</taxon>
        <taxon>Aliterellaceae</taxon>
        <taxon>Aliterella</taxon>
    </lineage>
</organism>
<evidence type="ECO:0000313" key="5">
    <source>
        <dbReference type="Proteomes" id="UP000032452"/>
    </source>
</evidence>
<dbReference type="EMBL" id="JYON01000024">
    <property type="protein sequence ID" value="KJH70369.1"/>
    <property type="molecule type" value="Genomic_DNA"/>
</dbReference>
<dbReference type="PATRIC" id="fig|1618023.3.peg.1210"/>
<comment type="caution">
    <text evidence="4">The sequence shown here is derived from an EMBL/GenBank/DDBJ whole genome shotgun (WGS) entry which is preliminary data.</text>
</comment>